<dbReference type="EMBL" id="LRGB01004043">
    <property type="protein sequence ID" value="KZS02576.1"/>
    <property type="molecule type" value="Genomic_DNA"/>
</dbReference>
<keyword evidence="1" id="KW-0547">Nucleotide-binding</keyword>
<accession>A0A164JR89</accession>
<dbReference type="Proteomes" id="UP000076858">
    <property type="component" value="Unassembled WGS sequence"/>
</dbReference>
<evidence type="ECO:0000313" key="1">
    <source>
        <dbReference type="EMBL" id="KZS02576.1"/>
    </source>
</evidence>
<keyword evidence="1" id="KW-0378">Hydrolase</keyword>
<keyword evidence="1" id="KW-0347">Helicase</keyword>
<comment type="caution">
    <text evidence="1">The sequence shown here is derived from an EMBL/GenBank/DDBJ whole genome shotgun (WGS) entry which is preliminary data.</text>
</comment>
<dbReference type="GO" id="GO:0004386">
    <property type="term" value="F:helicase activity"/>
    <property type="evidence" value="ECO:0007669"/>
    <property type="project" value="UniProtKB-KW"/>
</dbReference>
<keyword evidence="1" id="KW-0067">ATP-binding</keyword>
<name>A0A164JR89_9CRUS</name>
<dbReference type="STRING" id="35525.A0A164JR89"/>
<evidence type="ECO:0000313" key="2">
    <source>
        <dbReference type="Proteomes" id="UP000076858"/>
    </source>
</evidence>
<protein>
    <submittedName>
        <fullName evidence="1">ATP-dependent RNA Helicase spindle-E</fullName>
    </submittedName>
</protein>
<keyword evidence="2" id="KW-1185">Reference proteome</keyword>
<dbReference type="Gene3D" id="1.20.120.1080">
    <property type="match status" value="1"/>
</dbReference>
<organism evidence="1 2">
    <name type="scientific">Daphnia magna</name>
    <dbReference type="NCBI Taxonomy" id="35525"/>
    <lineage>
        <taxon>Eukaryota</taxon>
        <taxon>Metazoa</taxon>
        <taxon>Ecdysozoa</taxon>
        <taxon>Arthropoda</taxon>
        <taxon>Crustacea</taxon>
        <taxon>Branchiopoda</taxon>
        <taxon>Diplostraca</taxon>
        <taxon>Cladocera</taxon>
        <taxon>Anomopoda</taxon>
        <taxon>Daphniidae</taxon>
        <taxon>Daphnia</taxon>
    </lineage>
</organism>
<sequence>MGSRLRVENDLLRDVIDPPELSNIARTILTMKEMGALFVTANDVVSALDVDLSYLGYVVSRLPIDVHLGKLVMLG</sequence>
<proteinExistence type="predicted"/>
<gene>
    <name evidence="1" type="ORF">APZ42_000332</name>
</gene>
<dbReference type="AlphaFoldDB" id="A0A164JR89"/>
<reference evidence="1 2" key="1">
    <citation type="submission" date="2016-03" db="EMBL/GenBank/DDBJ databases">
        <title>EvidentialGene: Evidence-directed Construction of Genes on Genomes.</title>
        <authorList>
            <person name="Gilbert D.G."/>
            <person name="Choi J.-H."/>
            <person name="Mockaitis K."/>
            <person name="Colbourne J."/>
            <person name="Pfrender M."/>
        </authorList>
    </citation>
    <scope>NUCLEOTIDE SEQUENCE [LARGE SCALE GENOMIC DNA]</scope>
    <source>
        <strain evidence="1 2">Xinb3</strain>
        <tissue evidence="1">Complete organism</tissue>
    </source>
</reference>